<protein>
    <submittedName>
        <fullName evidence="3">Uncharacterized protein</fullName>
    </submittedName>
</protein>
<dbReference type="AlphaFoldDB" id="A0AA88CSZ5"/>
<reference evidence="3" key="1">
    <citation type="submission" date="2023-07" db="EMBL/GenBank/DDBJ databases">
        <title>draft genome sequence of fig (Ficus carica).</title>
        <authorList>
            <person name="Takahashi T."/>
            <person name="Nishimura K."/>
        </authorList>
    </citation>
    <scope>NUCLEOTIDE SEQUENCE</scope>
</reference>
<evidence type="ECO:0000256" key="1">
    <source>
        <dbReference type="SAM" id="MobiDB-lite"/>
    </source>
</evidence>
<feature type="compositionally biased region" description="Polar residues" evidence="1">
    <location>
        <begin position="90"/>
        <end position="105"/>
    </location>
</feature>
<evidence type="ECO:0000256" key="2">
    <source>
        <dbReference type="SAM" id="SignalP"/>
    </source>
</evidence>
<accession>A0AA88CSZ5</accession>
<proteinExistence type="predicted"/>
<feature type="chain" id="PRO_5041682370" evidence="2">
    <location>
        <begin position="18"/>
        <end position="122"/>
    </location>
</feature>
<dbReference type="EMBL" id="BTGU01000004">
    <property type="protein sequence ID" value="GMN33698.1"/>
    <property type="molecule type" value="Genomic_DNA"/>
</dbReference>
<sequence>MDVIFFKLIIFHPMVLLRIIDNQGIPAEAVTKSRRSTIGSRTVPNLDPRISPFLHRILTLATHAPVRQSHSKGDGTGKLLLWPADLTAARTQCSPSQTPETSSATSDDHSLPSSAGGFCKSD</sequence>
<evidence type="ECO:0000313" key="4">
    <source>
        <dbReference type="Proteomes" id="UP001187192"/>
    </source>
</evidence>
<dbReference type="Proteomes" id="UP001187192">
    <property type="component" value="Unassembled WGS sequence"/>
</dbReference>
<keyword evidence="2" id="KW-0732">Signal</keyword>
<evidence type="ECO:0000313" key="3">
    <source>
        <dbReference type="EMBL" id="GMN33698.1"/>
    </source>
</evidence>
<organism evidence="3 4">
    <name type="scientific">Ficus carica</name>
    <name type="common">Common fig</name>
    <dbReference type="NCBI Taxonomy" id="3494"/>
    <lineage>
        <taxon>Eukaryota</taxon>
        <taxon>Viridiplantae</taxon>
        <taxon>Streptophyta</taxon>
        <taxon>Embryophyta</taxon>
        <taxon>Tracheophyta</taxon>
        <taxon>Spermatophyta</taxon>
        <taxon>Magnoliopsida</taxon>
        <taxon>eudicotyledons</taxon>
        <taxon>Gunneridae</taxon>
        <taxon>Pentapetalae</taxon>
        <taxon>rosids</taxon>
        <taxon>fabids</taxon>
        <taxon>Rosales</taxon>
        <taxon>Moraceae</taxon>
        <taxon>Ficeae</taxon>
        <taxon>Ficus</taxon>
    </lineage>
</organism>
<feature type="signal peptide" evidence="2">
    <location>
        <begin position="1"/>
        <end position="17"/>
    </location>
</feature>
<feature type="region of interest" description="Disordered" evidence="1">
    <location>
        <begin position="90"/>
        <end position="122"/>
    </location>
</feature>
<gene>
    <name evidence="3" type="ORF">TIFTF001_004292</name>
</gene>
<comment type="caution">
    <text evidence="3">The sequence shown here is derived from an EMBL/GenBank/DDBJ whole genome shotgun (WGS) entry which is preliminary data.</text>
</comment>
<keyword evidence="4" id="KW-1185">Reference proteome</keyword>
<name>A0AA88CSZ5_FICCA</name>